<evidence type="ECO:0000313" key="16">
    <source>
        <dbReference type="Proteomes" id="UP001140949"/>
    </source>
</evidence>
<evidence type="ECO:0000256" key="1">
    <source>
        <dbReference type="ARBA" id="ARBA00002232"/>
    </source>
</evidence>
<dbReference type="SUPFAM" id="SSF57903">
    <property type="entry name" value="FYVE/PHD zinc finger"/>
    <property type="match status" value="1"/>
</dbReference>
<dbReference type="PANTHER" id="PTHR12321:SF39">
    <property type="entry name" value="PHD FINGER PROTEIN ALFIN-LIKE 2"/>
    <property type="match status" value="1"/>
</dbReference>
<keyword evidence="9 12" id="KW-0804">Transcription</keyword>
<dbReference type="CDD" id="cd15613">
    <property type="entry name" value="PHD_AL_plant"/>
    <property type="match status" value="1"/>
</dbReference>
<dbReference type="Pfam" id="PF12165">
    <property type="entry name" value="Alfin"/>
    <property type="match status" value="2"/>
</dbReference>
<evidence type="ECO:0000256" key="9">
    <source>
        <dbReference type="ARBA" id="ARBA00023163"/>
    </source>
</evidence>
<dbReference type="SMART" id="SM00249">
    <property type="entry name" value="PHD"/>
    <property type="match status" value="1"/>
</dbReference>
<evidence type="ECO:0000256" key="2">
    <source>
        <dbReference type="ARBA" id="ARBA00004123"/>
    </source>
</evidence>
<evidence type="ECO:0000256" key="12">
    <source>
        <dbReference type="RuleBase" id="RU369089"/>
    </source>
</evidence>
<dbReference type="GO" id="GO:0005634">
    <property type="term" value="C:nucleus"/>
    <property type="evidence" value="ECO:0007669"/>
    <property type="project" value="UniProtKB-SubCell"/>
</dbReference>
<keyword evidence="16" id="KW-1185">Reference proteome</keyword>
<comment type="function">
    <text evidence="1 12">Histone-binding component that specifically recognizes H3 tails trimethylated on 'Lys-4' (H3K4me3), which mark transcription start sites of virtually all active genes.</text>
</comment>
<evidence type="ECO:0000256" key="10">
    <source>
        <dbReference type="ARBA" id="ARBA00023242"/>
    </source>
</evidence>
<evidence type="ECO:0000256" key="3">
    <source>
        <dbReference type="ARBA" id="ARBA00010445"/>
    </source>
</evidence>
<evidence type="ECO:0000259" key="14">
    <source>
        <dbReference type="PROSITE" id="PS50016"/>
    </source>
</evidence>
<dbReference type="Proteomes" id="UP001140949">
    <property type="component" value="Unassembled WGS sequence"/>
</dbReference>
<keyword evidence="8 12" id="KW-0805">Transcription regulation</keyword>
<evidence type="ECO:0000313" key="15">
    <source>
        <dbReference type="EMBL" id="KAJ6831159.1"/>
    </source>
</evidence>
<dbReference type="InterPro" id="IPR011011">
    <property type="entry name" value="Znf_FYVE_PHD"/>
</dbReference>
<dbReference type="GO" id="GO:0042393">
    <property type="term" value="F:histone binding"/>
    <property type="evidence" value="ECO:0007669"/>
    <property type="project" value="UniProtKB-UniRule"/>
</dbReference>
<dbReference type="Pfam" id="PF00628">
    <property type="entry name" value="PHD"/>
    <property type="match status" value="1"/>
</dbReference>
<keyword evidence="5 11" id="KW-0863">Zinc-finger</keyword>
<dbReference type="PROSITE" id="PS01359">
    <property type="entry name" value="ZF_PHD_1"/>
    <property type="match status" value="1"/>
</dbReference>
<dbReference type="InterPro" id="IPR019787">
    <property type="entry name" value="Znf_PHD-finger"/>
</dbReference>
<dbReference type="GO" id="GO:0008270">
    <property type="term" value="F:zinc ion binding"/>
    <property type="evidence" value="ECO:0007669"/>
    <property type="project" value="UniProtKB-KW"/>
</dbReference>
<dbReference type="InterPro" id="IPR021998">
    <property type="entry name" value="Alfin_N"/>
</dbReference>
<reference evidence="15" key="1">
    <citation type="journal article" date="2023" name="GigaByte">
        <title>Genome assembly of the bearded iris, Iris pallida Lam.</title>
        <authorList>
            <person name="Bruccoleri R.E."/>
            <person name="Oakeley E.J."/>
            <person name="Faust A.M.E."/>
            <person name="Altorfer M."/>
            <person name="Dessus-Babus S."/>
            <person name="Burckhardt D."/>
            <person name="Oertli M."/>
            <person name="Naumann U."/>
            <person name="Petersen F."/>
            <person name="Wong J."/>
        </authorList>
    </citation>
    <scope>NUCLEOTIDE SEQUENCE</scope>
    <source>
        <strain evidence="15">GSM-AAB239-AS_SAM_17_03QT</strain>
    </source>
</reference>
<proteinExistence type="inferred from homology"/>
<dbReference type="InterPro" id="IPR045104">
    <property type="entry name" value="Alfin"/>
</dbReference>
<gene>
    <name evidence="15" type="ORF">M6B38_350605</name>
</gene>
<dbReference type="AlphaFoldDB" id="A0AAX6GQV4"/>
<keyword evidence="4 12" id="KW-0479">Metal-binding</keyword>
<comment type="subunit">
    <text evidence="12">Interacts with H3K4me3 and to a lesser extent with H3K4me2.</text>
</comment>
<dbReference type="GO" id="GO:0003712">
    <property type="term" value="F:transcription coregulator activity"/>
    <property type="evidence" value="ECO:0007669"/>
    <property type="project" value="TreeGrafter"/>
</dbReference>
<dbReference type="PANTHER" id="PTHR12321">
    <property type="entry name" value="CPG BINDING PROTEIN"/>
    <property type="match status" value="1"/>
</dbReference>
<dbReference type="InterPro" id="IPR001965">
    <property type="entry name" value="Znf_PHD"/>
</dbReference>
<comment type="similarity">
    <text evidence="3 12">Belongs to the Alfin family.</text>
</comment>
<keyword evidence="10 12" id="KW-0539">Nucleus</keyword>
<evidence type="ECO:0000256" key="13">
    <source>
        <dbReference type="SAM" id="MobiDB-lite"/>
    </source>
</evidence>
<evidence type="ECO:0000256" key="7">
    <source>
        <dbReference type="ARBA" id="ARBA00022853"/>
    </source>
</evidence>
<evidence type="ECO:0000256" key="8">
    <source>
        <dbReference type="ARBA" id="ARBA00023015"/>
    </source>
</evidence>
<dbReference type="PROSITE" id="PS50016">
    <property type="entry name" value="ZF_PHD_2"/>
    <property type="match status" value="1"/>
</dbReference>
<dbReference type="GO" id="GO:0006325">
    <property type="term" value="P:chromatin organization"/>
    <property type="evidence" value="ECO:0007669"/>
    <property type="project" value="UniProtKB-UniRule"/>
</dbReference>
<comment type="domain">
    <text evidence="12">The PHD-type zinc finger mediates the binding to H3K4me3.</text>
</comment>
<dbReference type="EMBL" id="JANAVB010016999">
    <property type="protein sequence ID" value="KAJ6831159.1"/>
    <property type="molecule type" value="Genomic_DNA"/>
</dbReference>
<evidence type="ECO:0000256" key="4">
    <source>
        <dbReference type="ARBA" id="ARBA00022723"/>
    </source>
</evidence>
<feature type="region of interest" description="Disordered" evidence="13">
    <location>
        <begin position="147"/>
        <end position="188"/>
    </location>
</feature>
<organism evidence="15 16">
    <name type="scientific">Iris pallida</name>
    <name type="common">Sweet iris</name>
    <dbReference type="NCBI Taxonomy" id="29817"/>
    <lineage>
        <taxon>Eukaryota</taxon>
        <taxon>Viridiplantae</taxon>
        <taxon>Streptophyta</taxon>
        <taxon>Embryophyta</taxon>
        <taxon>Tracheophyta</taxon>
        <taxon>Spermatophyta</taxon>
        <taxon>Magnoliopsida</taxon>
        <taxon>Liliopsida</taxon>
        <taxon>Asparagales</taxon>
        <taxon>Iridaceae</taxon>
        <taxon>Iridoideae</taxon>
        <taxon>Irideae</taxon>
        <taxon>Iris</taxon>
    </lineage>
</organism>
<dbReference type="InterPro" id="IPR013083">
    <property type="entry name" value="Znf_RING/FYVE/PHD"/>
</dbReference>
<protein>
    <recommendedName>
        <fullName evidence="12">PHD finger protein ALFIN-LIKE</fullName>
    </recommendedName>
</protein>
<accession>A0AAX6GQV4</accession>
<keyword evidence="6 12" id="KW-0862">Zinc</keyword>
<evidence type="ECO:0000256" key="11">
    <source>
        <dbReference type="PROSITE-ProRule" id="PRU00146"/>
    </source>
</evidence>
<sequence>MFKDYSGRRSGIVLALTQDVEDFYGLCDPGGFRQISVDFRVLCVFVCGGIRVYFGWICVEKENLCLYGHPNSSWEVTLPAEEVPPINFARDGMNRRDWLSFVAVHSDSWLLSVAFYLGARFNGNERKRLFTMINELPTVFELVSERKQGRDKSGMDSGSKSKLSTKRTSEGHIKHNSKPPVGERYGDEEDEHSETLCGTCGGKYNSNEFWIGCDICERWFHGRCVKMTPAKAESIKQYKCPSCSSKKGRQ</sequence>
<dbReference type="FunFam" id="3.30.40.10:FF:000306">
    <property type="entry name" value="PHD finger alfin-like protein"/>
    <property type="match status" value="1"/>
</dbReference>
<name>A0AAX6GQV4_IRIPA</name>
<dbReference type="GO" id="GO:0006355">
    <property type="term" value="P:regulation of DNA-templated transcription"/>
    <property type="evidence" value="ECO:0007669"/>
    <property type="project" value="UniProtKB-UniRule"/>
</dbReference>
<feature type="domain" description="PHD-type" evidence="14">
    <location>
        <begin position="194"/>
        <end position="246"/>
    </location>
</feature>
<keyword evidence="7 12" id="KW-0156">Chromatin regulator</keyword>
<dbReference type="Gene3D" id="3.30.40.10">
    <property type="entry name" value="Zinc/RING finger domain, C3HC4 (zinc finger)"/>
    <property type="match status" value="1"/>
</dbReference>
<evidence type="ECO:0000256" key="6">
    <source>
        <dbReference type="ARBA" id="ARBA00022833"/>
    </source>
</evidence>
<dbReference type="GO" id="GO:0000976">
    <property type="term" value="F:transcription cis-regulatory region binding"/>
    <property type="evidence" value="ECO:0007669"/>
    <property type="project" value="TreeGrafter"/>
</dbReference>
<comment type="caution">
    <text evidence="15">The sequence shown here is derived from an EMBL/GenBank/DDBJ whole genome shotgun (WGS) entry which is preliminary data.</text>
</comment>
<comment type="subcellular location">
    <subcellularLocation>
        <location evidence="2 12">Nucleus</location>
    </subcellularLocation>
</comment>
<reference evidence="15" key="2">
    <citation type="submission" date="2023-04" db="EMBL/GenBank/DDBJ databases">
        <authorList>
            <person name="Bruccoleri R.E."/>
            <person name="Oakeley E.J."/>
            <person name="Faust A.-M."/>
            <person name="Dessus-Babus S."/>
            <person name="Altorfer M."/>
            <person name="Burckhardt D."/>
            <person name="Oertli M."/>
            <person name="Naumann U."/>
            <person name="Petersen F."/>
            <person name="Wong J."/>
        </authorList>
    </citation>
    <scope>NUCLEOTIDE SEQUENCE</scope>
    <source>
        <strain evidence="15">GSM-AAB239-AS_SAM_17_03QT</strain>
        <tissue evidence="15">Leaf</tissue>
    </source>
</reference>
<evidence type="ECO:0000256" key="5">
    <source>
        <dbReference type="ARBA" id="ARBA00022771"/>
    </source>
</evidence>
<dbReference type="InterPro" id="IPR019786">
    <property type="entry name" value="Zinc_finger_PHD-type_CS"/>
</dbReference>
<dbReference type="InterPro" id="IPR044104">
    <property type="entry name" value="PHD_AL_plant"/>
</dbReference>